<accession>A0ABV2DM84</accession>
<gene>
    <name evidence="1" type="ORF">ABVQ20_29385</name>
</gene>
<proteinExistence type="predicted"/>
<protein>
    <submittedName>
        <fullName evidence="1">Uncharacterized protein</fullName>
    </submittedName>
</protein>
<dbReference type="RefSeq" id="WP_354463221.1">
    <property type="nucleotide sequence ID" value="NZ_JBEWSZ010000003.1"/>
</dbReference>
<dbReference type="EMBL" id="JBEWSZ010000003">
    <property type="protein sequence ID" value="MET2831097.1"/>
    <property type="molecule type" value="Genomic_DNA"/>
</dbReference>
<evidence type="ECO:0000313" key="1">
    <source>
        <dbReference type="EMBL" id="MET2831097.1"/>
    </source>
</evidence>
<keyword evidence="2" id="KW-1185">Reference proteome</keyword>
<reference evidence="1 2" key="1">
    <citation type="submission" date="2024-06" db="EMBL/GenBank/DDBJ databases">
        <authorList>
            <person name="Kim D.-U."/>
        </authorList>
    </citation>
    <scope>NUCLEOTIDE SEQUENCE [LARGE SCALE GENOMIC DNA]</scope>
    <source>
        <strain evidence="1 2">KACC15460</strain>
    </source>
</reference>
<sequence>MRQTPVGEPVATAALTAADLGKPSIDRRAPQAISPKKFGLPEDFRTVTAARIWLARLS</sequence>
<comment type="caution">
    <text evidence="1">The sequence shown here is derived from an EMBL/GenBank/DDBJ whole genome shotgun (WGS) entry which is preliminary data.</text>
</comment>
<evidence type="ECO:0000313" key="2">
    <source>
        <dbReference type="Proteomes" id="UP001548832"/>
    </source>
</evidence>
<organism evidence="1 2">
    <name type="scientific">Mesorhizobium shangrilense</name>
    <dbReference type="NCBI Taxonomy" id="460060"/>
    <lineage>
        <taxon>Bacteria</taxon>
        <taxon>Pseudomonadati</taxon>
        <taxon>Pseudomonadota</taxon>
        <taxon>Alphaproteobacteria</taxon>
        <taxon>Hyphomicrobiales</taxon>
        <taxon>Phyllobacteriaceae</taxon>
        <taxon>Mesorhizobium</taxon>
    </lineage>
</organism>
<name>A0ABV2DM84_9HYPH</name>
<dbReference type="Proteomes" id="UP001548832">
    <property type="component" value="Unassembled WGS sequence"/>
</dbReference>